<organism evidence="1">
    <name type="scientific">viral metagenome</name>
    <dbReference type="NCBI Taxonomy" id="1070528"/>
    <lineage>
        <taxon>unclassified sequences</taxon>
        <taxon>metagenomes</taxon>
        <taxon>organismal metagenomes</taxon>
    </lineage>
</organism>
<name>A0A6C0JYN9_9ZZZZ</name>
<protein>
    <submittedName>
        <fullName evidence="1">Uncharacterized protein</fullName>
    </submittedName>
</protein>
<evidence type="ECO:0000313" key="1">
    <source>
        <dbReference type="EMBL" id="QHU09008.1"/>
    </source>
</evidence>
<reference evidence="1" key="1">
    <citation type="journal article" date="2020" name="Nature">
        <title>Giant virus diversity and host interactions through global metagenomics.</title>
        <authorList>
            <person name="Schulz F."/>
            <person name="Roux S."/>
            <person name="Paez-Espino D."/>
            <person name="Jungbluth S."/>
            <person name="Walsh D.A."/>
            <person name="Denef V.J."/>
            <person name="McMahon K.D."/>
            <person name="Konstantinidis K.T."/>
            <person name="Eloe-Fadrosh E.A."/>
            <person name="Kyrpides N.C."/>
            <person name="Woyke T."/>
        </authorList>
    </citation>
    <scope>NUCLEOTIDE SEQUENCE</scope>
    <source>
        <strain evidence="1">GVMAG-S-1064190-84</strain>
    </source>
</reference>
<dbReference type="EMBL" id="MN740701">
    <property type="protein sequence ID" value="QHU09008.1"/>
    <property type="molecule type" value="Genomic_DNA"/>
</dbReference>
<proteinExistence type="predicted"/>
<dbReference type="AlphaFoldDB" id="A0A6C0JYN9"/>
<sequence length="207" mass="23905">MEKNTPPKNPTLSRDGYIVPKSKNDVLKNLPDGYVFLDYLYTIDGCPLATFHRDVTSSQSVFNTKYPVYTYIEYEYEGKTLALCPGSHRTVPFLWSRPVEMKCDKVLFNCDVVHAGVMNFEKKPRKCHQYKIAHVEDLPKLEHLSGISKTKIGDCSKRTNITTDLLLRKISLLFSYVINHKLTPYLQNRENNVICKIIGEERCFYNA</sequence>
<accession>A0A6C0JYN9</accession>